<evidence type="ECO:0000313" key="2">
    <source>
        <dbReference type="Proteomes" id="UP000076532"/>
    </source>
</evidence>
<proteinExistence type="predicted"/>
<dbReference type="AlphaFoldDB" id="A0A165XZW8"/>
<protein>
    <submittedName>
        <fullName evidence="1">Uncharacterized protein</fullName>
    </submittedName>
</protein>
<evidence type="ECO:0000313" key="1">
    <source>
        <dbReference type="EMBL" id="KZP09063.1"/>
    </source>
</evidence>
<dbReference type="EMBL" id="KV417708">
    <property type="protein sequence ID" value="KZP09063.1"/>
    <property type="molecule type" value="Genomic_DNA"/>
</dbReference>
<sequence>MIERSFGQFYMTPSGDRRCTKQKVGSGVEKTPQREYSELLKPSYKVSCKRQVYDPGYLRLPDQGEGGGHCEREALPSGQDWRTASQWANNLNMPSLEHEIKCGLSKVLGRAVYYH</sequence>
<gene>
    <name evidence="1" type="ORF">FIBSPDRAFT_900779</name>
</gene>
<reference evidence="1 2" key="1">
    <citation type="journal article" date="2016" name="Mol. Biol. Evol.">
        <title>Comparative Genomics of Early-Diverging Mushroom-Forming Fungi Provides Insights into the Origins of Lignocellulose Decay Capabilities.</title>
        <authorList>
            <person name="Nagy L.G."/>
            <person name="Riley R."/>
            <person name="Tritt A."/>
            <person name="Adam C."/>
            <person name="Daum C."/>
            <person name="Floudas D."/>
            <person name="Sun H."/>
            <person name="Yadav J.S."/>
            <person name="Pangilinan J."/>
            <person name="Larsson K.H."/>
            <person name="Matsuura K."/>
            <person name="Barry K."/>
            <person name="Labutti K."/>
            <person name="Kuo R."/>
            <person name="Ohm R.A."/>
            <person name="Bhattacharya S.S."/>
            <person name="Shirouzu T."/>
            <person name="Yoshinaga Y."/>
            <person name="Martin F.M."/>
            <person name="Grigoriev I.V."/>
            <person name="Hibbett D.S."/>
        </authorList>
    </citation>
    <scope>NUCLEOTIDE SEQUENCE [LARGE SCALE GENOMIC DNA]</scope>
    <source>
        <strain evidence="1 2">CBS 109695</strain>
    </source>
</reference>
<keyword evidence="2" id="KW-1185">Reference proteome</keyword>
<accession>A0A165XZW8</accession>
<organism evidence="1 2">
    <name type="scientific">Athelia psychrophila</name>
    <dbReference type="NCBI Taxonomy" id="1759441"/>
    <lineage>
        <taxon>Eukaryota</taxon>
        <taxon>Fungi</taxon>
        <taxon>Dikarya</taxon>
        <taxon>Basidiomycota</taxon>
        <taxon>Agaricomycotina</taxon>
        <taxon>Agaricomycetes</taxon>
        <taxon>Agaricomycetidae</taxon>
        <taxon>Atheliales</taxon>
        <taxon>Atheliaceae</taxon>
        <taxon>Athelia</taxon>
    </lineage>
</organism>
<name>A0A165XZW8_9AGAM</name>
<dbReference type="Proteomes" id="UP000076532">
    <property type="component" value="Unassembled WGS sequence"/>
</dbReference>